<name>A0AB35XDX5_9ENTR</name>
<evidence type="ECO:0000313" key="2">
    <source>
        <dbReference type="Proteomes" id="UP001331691"/>
    </source>
</evidence>
<gene>
    <name evidence="1" type="ORF">V4836_26310</name>
</gene>
<dbReference type="Proteomes" id="UP001331691">
    <property type="component" value="Unassembled WGS sequence"/>
</dbReference>
<dbReference type="AlphaFoldDB" id="A0AB35XDX5"/>
<proteinExistence type="predicted"/>
<organism evidence="1 2">
    <name type="scientific">Kluyvera ascorbata</name>
    <dbReference type="NCBI Taxonomy" id="51288"/>
    <lineage>
        <taxon>Bacteria</taxon>
        <taxon>Pseudomonadati</taxon>
        <taxon>Pseudomonadota</taxon>
        <taxon>Gammaproteobacteria</taxon>
        <taxon>Enterobacterales</taxon>
        <taxon>Enterobacteriaceae</taxon>
        <taxon>Kluyvera</taxon>
    </lineage>
</organism>
<protein>
    <submittedName>
        <fullName evidence="1">Uncharacterized protein</fullName>
    </submittedName>
</protein>
<dbReference type="RefSeq" id="WP_063160577.1">
    <property type="nucleotide sequence ID" value="NZ_JAZKKV010000004.1"/>
</dbReference>
<sequence>MTYKATELVYDMYYASERTEDGGKVAKITVQIRDASVGLEKQISTLVRTTPKDKAQPAVYSIGAQTVMDGSDPLLVAIEGHYRASGKDLFETLMDEVTDFIETGIDNTSTWIGAYGMKITSGVTLDNYLPADVLAAGQTA</sequence>
<evidence type="ECO:0000313" key="1">
    <source>
        <dbReference type="EMBL" id="MEE9657570.1"/>
    </source>
</evidence>
<accession>A0AB35XDX5</accession>
<reference evidence="1 2" key="1">
    <citation type="submission" date="2023-10" db="EMBL/GenBank/DDBJ databases">
        <title>Wastewater isolates of ESBL- and carbapenemase-producing Gram-negative bacteria from New Zealand.</title>
        <authorList>
            <person name="Straub C."/>
            <person name="Weaver L."/>
            <person name="Cornelius A."/>
            <person name="Mcgill E."/>
            <person name="Dyet K."/>
            <person name="White L."/>
            <person name="Pattis I."/>
        </authorList>
    </citation>
    <scope>NUCLEOTIDE SEQUENCE [LARGE SCALE GENOMIC DNA]</scope>
    <source>
        <strain evidence="1 2">ESBL09</strain>
    </source>
</reference>
<comment type="caution">
    <text evidence="1">The sequence shown here is derived from an EMBL/GenBank/DDBJ whole genome shotgun (WGS) entry which is preliminary data.</text>
</comment>
<dbReference type="EMBL" id="JAZKKV010000004">
    <property type="protein sequence ID" value="MEE9657570.1"/>
    <property type="molecule type" value="Genomic_DNA"/>
</dbReference>
<keyword evidence="2" id="KW-1185">Reference proteome</keyword>